<feature type="transmembrane region" description="Helical" evidence="1">
    <location>
        <begin position="45"/>
        <end position="74"/>
    </location>
</feature>
<dbReference type="AlphaFoldDB" id="A0A1I7YRE4"/>
<sequence length="168" mass="19507">MDSFPWPISAINGYVSSFLYQQENPQLKSWIEKIETSTGIKREKVFYSAFFVVVLYLILGSLAQFLCNLCGFAYPAYASVKAVRTKEADDDRKWLIYWTVFAFFSIVDFFAESIMGIFPAYWLLKAAFLVYLYLPQTNGAKHFFDSYVDPTITQIDNIITNYFYVKAE</sequence>
<reference evidence="3" key="1">
    <citation type="submission" date="2016-11" db="UniProtKB">
        <authorList>
            <consortium name="WormBaseParasite"/>
        </authorList>
    </citation>
    <scope>IDENTIFICATION</scope>
</reference>
<dbReference type="Proteomes" id="UP000095287">
    <property type="component" value="Unplaced"/>
</dbReference>
<dbReference type="Pfam" id="PF03134">
    <property type="entry name" value="TB2_DP1_HVA22"/>
    <property type="match status" value="1"/>
</dbReference>
<proteinExistence type="inferred from homology"/>
<dbReference type="PANTHER" id="PTHR12300">
    <property type="entry name" value="HVA22-LIKE PROTEINS"/>
    <property type="match status" value="1"/>
</dbReference>
<organism evidence="2 3">
    <name type="scientific">Steinernema glaseri</name>
    <dbReference type="NCBI Taxonomy" id="37863"/>
    <lineage>
        <taxon>Eukaryota</taxon>
        <taxon>Metazoa</taxon>
        <taxon>Ecdysozoa</taxon>
        <taxon>Nematoda</taxon>
        <taxon>Chromadorea</taxon>
        <taxon>Rhabditida</taxon>
        <taxon>Tylenchina</taxon>
        <taxon>Panagrolaimomorpha</taxon>
        <taxon>Strongyloidoidea</taxon>
        <taxon>Steinernematidae</taxon>
        <taxon>Steinernema</taxon>
    </lineage>
</organism>
<evidence type="ECO:0000313" key="3">
    <source>
        <dbReference type="WBParaSite" id="L893_g18944.t1"/>
    </source>
</evidence>
<protein>
    <recommendedName>
        <fullName evidence="1">Receptor expression-enhancing protein</fullName>
    </recommendedName>
</protein>
<comment type="subcellular location">
    <subcellularLocation>
        <location evidence="1">Membrane</location>
        <topology evidence="1">Multi-pass membrane protein</topology>
    </subcellularLocation>
</comment>
<dbReference type="InterPro" id="IPR004345">
    <property type="entry name" value="TB2_DP1_HVA22"/>
</dbReference>
<feature type="transmembrane region" description="Helical" evidence="1">
    <location>
        <begin position="94"/>
        <end position="111"/>
    </location>
</feature>
<keyword evidence="2" id="KW-1185">Reference proteome</keyword>
<evidence type="ECO:0000313" key="2">
    <source>
        <dbReference type="Proteomes" id="UP000095287"/>
    </source>
</evidence>
<keyword evidence="1" id="KW-0472">Membrane</keyword>
<keyword evidence="1" id="KW-0812">Transmembrane</keyword>
<dbReference type="PANTHER" id="PTHR12300:SF34">
    <property type="entry name" value="RECEPTOR EXPRESSION-ENHANCING PROTEIN"/>
    <property type="match status" value="1"/>
</dbReference>
<accession>A0A1I7YRE4</accession>
<comment type="similarity">
    <text evidence="1">Belongs to the DP1 family.</text>
</comment>
<keyword evidence="1" id="KW-1133">Transmembrane helix</keyword>
<name>A0A1I7YRE4_9BILA</name>
<dbReference type="WBParaSite" id="L893_g18944.t1">
    <property type="protein sequence ID" value="L893_g18944.t1"/>
    <property type="gene ID" value="L893_g18944"/>
</dbReference>
<feature type="transmembrane region" description="Helical" evidence="1">
    <location>
        <begin position="117"/>
        <end position="134"/>
    </location>
</feature>
<dbReference type="GO" id="GO:0016020">
    <property type="term" value="C:membrane"/>
    <property type="evidence" value="ECO:0007669"/>
    <property type="project" value="UniProtKB-SubCell"/>
</dbReference>
<evidence type="ECO:0000256" key="1">
    <source>
        <dbReference type="RuleBase" id="RU362006"/>
    </source>
</evidence>